<evidence type="ECO:0000256" key="3">
    <source>
        <dbReference type="ARBA" id="ARBA00022840"/>
    </source>
</evidence>
<feature type="compositionally biased region" description="Basic residues" evidence="4">
    <location>
        <begin position="271"/>
        <end position="282"/>
    </location>
</feature>
<dbReference type="GO" id="GO:0016787">
    <property type="term" value="F:hydrolase activity"/>
    <property type="evidence" value="ECO:0007669"/>
    <property type="project" value="UniProtKB-KW"/>
</dbReference>
<sequence length="397" mass="44585">MSHSEATWIVHLGVWLHLPHVSLVRTTGTNMQESAHVSFLKKIRRYELKAREEVLSCRTMIFHPRLQMITLTPPLEFRHFHSSATPHEIACSPPPSLAHEGKPILQLKPKHVEIVKLKFTDEERESLAGGFADPTLLLGSDAEKERGRAPKLMGKPCVDLILRKFLDDEDEAEAGSELSNCLVSLPSAHRLQLSMGDGIFGEGSEKQNLVAEKVYEEPLAKGLHLKGPKVSKPKVSLEDRFIDSDDDMPDAPLLEFGRGPAVLTVLPGRVTGKRGKPRSPPKRKVENEDDDVIDMPSDVPSNKMLDMMDMLKEWEITGDKTSCFSQCRQCWASLRIGAPLAIAYFVFRLNINLTSANRTINWNDAAETQACDRARRNGQDKEVFVKRLVVENTIEER</sequence>
<evidence type="ECO:0000256" key="5">
    <source>
        <dbReference type="SAM" id="SignalP"/>
    </source>
</evidence>
<evidence type="ECO:0000256" key="2">
    <source>
        <dbReference type="ARBA" id="ARBA00022801"/>
    </source>
</evidence>
<dbReference type="SUPFAM" id="SSF52540">
    <property type="entry name" value="P-loop containing nucleoside triphosphate hydrolases"/>
    <property type="match status" value="1"/>
</dbReference>
<dbReference type="GO" id="GO:0005634">
    <property type="term" value="C:nucleus"/>
    <property type="evidence" value="ECO:0007669"/>
    <property type="project" value="TreeGrafter"/>
</dbReference>
<organism evidence="6 7">
    <name type="scientific">Favolaschia claudopus</name>
    <dbReference type="NCBI Taxonomy" id="2862362"/>
    <lineage>
        <taxon>Eukaryota</taxon>
        <taxon>Fungi</taxon>
        <taxon>Dikarya</taxon>
        <taxon>Basidiomycota</taxon>
        <taxon>Agaricomycotina</taxon>
        <taxon>Agaricomycetes</taxon>
        <taxon>Agaricomycetidae</taxon>
        <taxon>Agaricales</taxon>
        <taxon>Marasmiineae</taxon>
        <taxon>Mycenaceae</taxon>
        <taxon>Favolaschia</taxon>
    </lineage>
</organism>
<keyword evidence="2" id="KW-0378">Hydrolase</keyword>
<gene>
    <name evidence="6" type="ORF">R3P38DRAFT_2800603</name>
</gene>
<evidence type="ECO:0000256" key="1">
    <source>
        <dbReference type="ARBA" id="ARBA00022741"/>
    </source>
</evidence>
<dbReference type="GO" id="GO:0005524">
    <property type="term" value="F:ATP binding"/>
    <property type="evidence" value="ECO:0007669"/>
    <property type="project" value="UniProtKB-KW"/>
</dbReference>
<keyword evidence="5" id="KW-0732">Signal</keyword>
<dbReference type="Proteomes" id="UP001362999">
    <property type="component" value="Unassembled WGS sequence"/>
</dbReference>
<evidence type="ECO:0000313" key="6">
    <source>
        <dbReference type="EMBL" id="KAK6995802.1"/>
    </source>
</evidence>
<dbReference type="AlphaFoldDB" id="A0AAV9ZX37"/>
<reference evidence="6 7" key="1">
    <citation type="journal article" date="2024" name="J Genomics">
        <title>Draft genome sequencing and assembly of Favolaschia claudopus CIRM-BRFM 2984 isolated from oak limbs.</title>
        <authorList>
            <person name="Navarro D."/>
            <person name="Drula E."/>
            <person name="Chaduli D."/>
            <person name="Cazenave R."/>
            <person name="Ahrendt S."/>
            <person name="Wang J."/>
            <person name="Lipzen A."/>
            <person name="Daum C."/>
            <person name="Barry K."/>
            <person name="Grigoriev I.V."/>
            <person name="Favel A."/>
            <person name="Rosso M.N."/>
            <person name="Martin F."/>
        </authorList>
    </citation>
    <scope>NUCLEOTIDE SEQUENCE [LARGE SCALE GENOMIC DNA]</scope>
    <source>
        <strain evidence="6 7">CIRM-BRFM 2984</strain>
    </source>
</reference>
<feature type="signal peptide" evidence="5">
    <location>
        <begin position="1"/>
        <end position="26"/>
    </location>
</feature>
<dbReference type="EMBL" id="JAWWNJ010000101">
    <property type="protein sequence ID" value="KAK6995802.1"/>
    <property type="molecule type" value="Genomic_DNA"/>
</dbReference>
<dbReference type="Gene3D" id="3.40.50.300">
    <property type="entry name" value="P-loop containing nucleotide triphosphate hydrolases"/>
    <property type="match status" value="1"/>
</dbReference>
<evidence type="ECO:0000256" key="4">
    <source>
        <dbReference type="SAM" id="MobiDB-lite"/>
    </source>
</evidence>
<dbReference type="PANTHER" id="PTHR45626">
    <property type="entry name" value="TRANSCRIPTION TERMINATION FACTOR 2-RELATED"/>
    <property type="match status" value="1"/>
</dbReference>
<feature type="chain" id="PRO_5043384713" evidence="5">
    <location>
        <begin position="27"/>
        <end position="397"/>
    </location>
</feature>
<protein>
    <submittedName>
        <fullName evidence="6">Uncharacterized protein</fullName>
    </submittedName>
</protein>
<feature type="region of interest" description="Disordered" evidence="4">
    <location>
        <begin position="269"/>
        <end position="299"/>
    </location>
</feature>
<comment type="caution">
    <text evidence="6">The sequence shown here is derived from an EMBL/GenBank/DDBJ whole genome shotgun (WGS) entry which is preliminary data.</text>
</comment>
<keyword evidence="3" id="KW-0067">ATP-binding</keyword>
<dbReference type="InterPro" id="IPR027417">
    <property type="entry name" value="P-loop_NTPase"/>
</dbReference>
<dbReference type="InterPro" id="IPR050628">
    <property type="entry name" value="SNF2_RAD54_helicase_TF"/>
</dbReference>
<name>A0AAV9ZX37_9AGAR</name>
<keyword evidence="1" id="KW-0547">Nucleotide-binding</keyword>
<evidence type="ECO:0000313" key="7">
    <source>
        <dbReference type="Proteomes" id="UP001362999"/>
    </source>
</evidence>
<dbReference type="GO" id="GO:0008094">
    <property type="term" value="F:ATP-dependent activity, acting on DNA"/>
    <property type="evidence" value="ECO:0007669"/>
    <property type="project" value="TreeGrafter"/>
</dbReference>
<keyword evidence="7" id="KW-1185">Reference proteome</keyword>
<accession>A0AAV9ZX37</accession>
<dbReference type="GO" id="GO:0006281">
    <property type="term" value="P:DNA repair"/>
    <property type="evidence" value="ECO:0007669"/>
    <property type="project" value="TreeGrafter"/>
</dbReference>
<proteinExistence type="predicted"/>